<evidence type="ECO:0000256" key="2">
    <source>
        <dbReference type="ARBA" id="ARBA00022517"/>
    </source>
</evidence>
<comment type="similarity">
    <text evidence="5">Belongs to the UTP23/FCF1 family. FCF1 subfamily.</text>
</comment>
<dbReference type="PANTHER" id="PTHR12416">
    <property type="entry name" value="RRNA-PROCESSING PROTEIN UTP23 HOMOLOG"/>
    <property type="match status" value="1"/>
</dbReference>
<dbReference type="InterPro" id="IPR002716">
    <property type="entry name" value="PIN_dom"/>
</dbReference>
<dbReference type="AlphaFoldDB" id="A0A811JU38"/>
<sequence>MGRVKADKKFKQKLSKQKAVLKQTDERIKAESRVIKKKKENEHDFKLTQAPRISSAMFLKYNSQLGPPFHVLVDTNFVNFSIQNKLDMMQGFMDCLFAKTIPYITDCVMGELEKMGRKFRLALKIIKDSRFQRLQCTHKGTYADDCLVQRVTQHKCYIVATCDKDLRMRIRKLPGVPIMYIKNHRYTIERMPDAYGAPKLG</sequence>
<keyword evidence="4" id="KW-0539">Nucleus</keyword>
<dbReference type="InterPro" id="IPR029060">
    <property type="entry name" value="PIN-like_dom_sf"/>
</dbReference>
<dbReference type="OrthoDB" id="76105at2759"/>
<gene>
    <name evidence="8" type="ORF">BOKJ2_LOCUS1507</name>
</gene>
<evidence type="ECO:0000259" key="7">
    <source>
        <dbReference type="SMART" id="SM00670"/>
    </source>
</evidence>
<feature type="domain" description="PIN" evidence="7">
    <location>
        <begin position="69"/>
        <end position="168"/>
    </location>
</feature>
<organism evidence="8 9">
    <name type="scientific">Bursaphelenchus okinawaensis</name>
    <dbReference type="NCBI Taxonomy" id="465554"/>
    <lineage>
        <taxon>Eukaryota</taxon>
        <taxon>Metazoa</taxon>
        <taxon>Ecdysozoa</taxon>
        <taxon>Nematoda</taxon>
        <taxon>Chromadorea</taxon>
        <taxon>Rhabditida</taxon>
        <taxon>Tylenchina</taxon>
        <taxon>Tylenchomorpha</taxon>
        <taxon>Aphelenchoidea</taxon>
        <taxon>Aphelenchoididae</taxon>
        <taxon>Bursaphelenchus</taxon>
    </lineage>
</organism>
<dbReference type="SMART" id="SM00670">
    <property type="entry name" value="PINc"/>
    <property type="match status" value="1"/>
</dbReference>
<name>A0A811JU38_9BILA</name>
<dbReference type="Gene3D" id="3.40.50.1010">
    <property type="entry name" value="5'-nuclease"/>
    <property type="match status" value="1"/>
</dbReference>
<dbReference type="FunFam" id="3.40.50.1010:FF:000004">
    <property type="entry name" value="rRNA-processing protein FCF1 homolog"/>
    <property type="match status" value="1"/>
</dbReference>
<keyword evidence="9" id="KW-1185">Reference proteome</keyword>
<keyword evidence="2" id="KW-0690">Ribosome biogenesis</keyword>
<proteinExistence type="inferred from homology"/>
<evidence type="ECO:0000256" key="5">
    <source>
        <dbReference type="ARBA" id="ARBA00024026"/>
    </source>
</evidence>
<dbReference type="Proteomes" id="UP000783686">
    <property type="component" value="Unassembled WGS sequence"/>
</dbReference>
<evidence type="ECO:0000256" key="6">
    <source>
        <dbReference type="ARBA" id="ARBA00069243"/>
    </source>
</evidence>
<evidence type="ECO:0000256" key="1">
    <source>
        <dbReference type="ARBA" id="ARBA00004604"/>
    </source>
</evidence>
<comment type="subcellular location">
    <subcellularLocation>
        <location evidence="1">Nucleus</location>
        <location evidence="1">Nucleolus</location>
    </subcellularLocation>
</comment>
<protein>
    <recommendedName>
        <fullName evidence="6">rRNA-processing protein FCF1 homolog</fullName>
    </recommendedName>
</protein>
<dbReference type="GO" id="GO:0032040">
    <property type="term" value="C:small-subunit processome"/>
    <property type="evidence" value="ECO:0007669"/>
    <property type="project" value="InterPro"/>
</dbReference>
<comment type="caution">
    <text evidence="8">The sequence shown here is derived from an EMBL/GenBank/DDBJ whole genome shotgun (WGS) entry which is preliminary data.</text>
</comment>
<dbReference type="GO" id="GO:0006364">
    <property type="term" value="P:rRNA processing"/>
    <property type="evidence" value="ECO:0007669"/>
    <property type="project" value="UniProtKB-KW"/>
</dbReference>
<evidence type="ECO:0000313" key="8">
    <source>
        <dbReference type="EMBL" id="CAD5206823.1"/>
    </source>
</evidence>
<dbReference type="CDD" id="cd09864">
    <property type="entry name" value="PIN_Fcf1-like"/>
    <property type="match status" value="1"/>
</dbReference>
<dbReference type="GO" id="GO:0042274">
    <property type="term" value="P:ribosomal small subunit biogenesis"/>
    <property type="evidence" value="ECO:0007669"/>
    <property type="project" value="UniProtKB-ARBA"/>
</dbReference>
<dbReference type="Proteomes" id="UP000614601">
    <property type="component" value="Unassembled WGS sequence"/>
</dbReference>
<dbReference type="InterPro" id="IPR006984">
    <property type="entry name" value="Fcf1/UTP23"/>
</dbReference>
<dbReference type="Pfam" id="PF04900">
    <property type="entry name" value="Fcf1"/>
    <property type="match status" value="1"/>
</dbReference>
<evidence type="ECO:0000256" key="4">
    <source>
        <dbReference type="ARBA" id="ARBA00023242"/>
    </source>
</evidence>
<accession>A0A811JU38</accession>
<reference evidence="8" key="1">
    <citation type="submission" date="2020-09" db="EMBL/GenBank/DDBJ databases">
        <authorList>
            <person name="Kikuchi T."/>
        </authorList>
    </citation>
    <scope>NUCLEOTIDE SEQUENCE</scope>
    <source>
        <strain evidence="8">SH1</strain>
    </source>
</reference>
<dbReference type="EMBL" id="CAJFDH010000001">
    <property type="protein sequence ID" value="CAD5206823.1"/>
    <property type="molecule type" value="Genomic_DNA"/>
</dbReference>
<dbReference type="InterPro" id="IPR037503">
    <property type="entry name" value="Fcf1_PIN"/>
</dbReference>
<dbReference type="SUPFAM" id="SSF88723">
    <property type="entry name" value="PIN domain-like"/>
    <property type="match status" value="1"/>
</dbReference>
<keyword evidence="3" id="KW-0698">rRNA processing</keyword>
<dbReference type="EMBL" id="CAJFCW020000001">
    <property type="protein sequence ID" value="CAG9083269.1"/>
    <property type="molecule type" value="Genomic_DNA"/>
</dbReference>
<evidence type="ECO:0000313" key="9">
    <source>
        <dbReference type="Proteomes" id="UP000614601"/>
    </source>
</evidence>
<evidence type="ECO:0000256" key="3">
    <source>
        <dbReference type="ARBA" id="ARBA00022552"/>
    </source>
</evidence>